<name>A0A9X2DXZ0_9MICO</name>
<protein>
    <submittedName>
        <fullName evidence="2">Uncharacterized protein</fullName>
    </submittedName>
</protein>
<feature type="transmembrane region" description="Helical" evidence="1">
    <location>
        <begin position="108"/>
        <end position="127"/>
    </location>
</feature>
<proteinExistence type="predicted"/>
<evidence type="ECO:0000313" key="3">
    <source>
        <dbReference type="Proteomes" id="UP001155240"/>
    </source>
</evidence>
<gene>
    <name evidence="2" type="ORF">NB037_09600</name>
</gene>
<feature type="transmembrane region" description="Helical" evidence="1">
    <location>
        <begin position="21"/>
        <end position="42"/>
    </location>
</feature>
<keyword evidence="1" id="KW-1133">Transmembrane helix</keyword>
<feature type="transmembrane region" description="Helical" evidence="1">
    <location>
        <begin position="133"/>
        <end position="152"/>
    </location>
</feature>
<dbReference type="AlphaFoldDB" id="A0A9X2DXZ0"/>
<evidence type="ECO:0000313" key="2">
    <source>
        <dbReference type="EMBL" id="MCM6762668.1"/>
    </source>
</evidence>
<dbReference type="Proteomes" id="UP001155240">
    <property type="component" value="Unassembled WGS sequence"/>
</dbReference>
<organism evidence="2 3">
    <name type="scientific">Rathayibacter rubneri</name>
    <dbReference type="NCBI Taxonomy" id="2950106"/>
    <lineage>
        <taxon>Bacteria</taxon>
        <taxon>Bacillati</taxon>
        <taxon>Actinomycetota</taxon>
        <taxon>Actinomycetes</taxon>
        <taxon>Micrococcales</taxon>
        <taxon>Microbacteriaceae</taxon>
        <taxon>Rathayibacter</taxon>
    </lineage>
</organism>
<feature type="transmembrane region" description="Helical" evidence="1">
    <location>
        <begin position="247"/>
        <end position="267"/>
    </location>
</feature>
<dbReference type="EMBL" id="JAMRYM010000034">
    <property type="protein sequence ID" value="MCM6762668.1"/>
    <property type="molecule type" value="Genomic_DNA"/>
</dbReference>
<reference evidence="2" key="1">
    <citation type="submission" date="2022-06" db="EMBL/GenBank/DDBJ databases">
        <title>Whole genome shotgun sequencing (WGS) of Rathayibacter sp. ZW T2_19, isolated from stored onions (Allium cepa).</title>
        <authorList>
            <person name="Stoll D.A."/>
            <person name="Huch M."/>
        </authorList>
    </citation>
    <scope>NUCLEOTIDE SEQUENCE</scope>
    <source>
        <strain evidence="2">ZW T2_19</strain>
    </source>
</reference>
<feature type="transmembrane region" description="Helical" evidence="1">
    <location>
        <begin position="159"/>
        <end position="178"/>
    </location>
</feature>
<keyword evidence="3" id="KW-1185">Reference proteome</keyword>
<feature type="transmembrane region" description="Helical" evidence="1">
    <location>
        <begin position="78"/>
        <end position="99"/>
    </location>
</feature>
<keyword evidence="1" id="KW-0812">Transmembrane</keyword>
<accession>A0A9X2DXZ0</accession>
<comment type="caution">
    <text evidence="2">The sequence shown here is derived from an EMBL/GenBank/DDBJ whole genome shotgun (WGS) entry which is preliminary data.</text>
</comment>
<keyword evidence="1" id="KW-0472">Membrane</keyword>
<sequence length="274" mass="28481">MIASAPDADLLLVAPYGFEEILISLVIGGTIAGVIIGVVVMVSGRDGYSEPESTWLWIKPVLVAIAALGLWSDVASDLPGAVVFTFALVIGLICGLTVVPPLLDGRDWILSGCSYVVSVLLIVQRLSSGWEVAAIYLTYVAALAAGVAFAGLFRLVSPLGGIAFLSGVMLLDFIASPFGYSMMAVPQVPVLAAGVLAAIFLGVAFRVAPVLMVVLSGIAVQIIALWLQVLIFFASESDASFPYAPDWAGGLAFLGCALGYAVLSLPARMLTRMG</sequence>
<evidence type="ECO:0000256" key="1">
    <source>
        <dbReference type="SAM" id="Phobius"/>
    </source>
</evidence>
<dbReference type="RefSeq" id="WP_251945433.1">
    <property type="nucleotide sequence ID" value="NZ_JAMRYM010000034.1"/>
</dbReference>
<feature type="transmembrane region" description="Helical" evidence="1">
    <location>
        <begin position="210"/>
        <end position="235"/>
    </location>
</feature>
<feature type="transmembrane region" description="Helical" evidence="1">
    <location>
        <begin position="54"/>
        <end position="72"/>
    </location>
</feature>
<feature type="transmembrane region" description="Helical" evidence="1">
    <location>
        <begin position="184"/>
        <end position="203"/>
    </location>
</feature>